<dbReference type="AlphaFoldDB" id="A0A8H4USB0"/>
<evidence type="ECO:0000313" key="3">
    <source>
        <dbReference type="Proteomes" id="UP000635477"/>
    </source>
</evidence>
<dbReference type="InterPro" id="IPR002877">
    <property type="entry name" value="RNA_MeTrfase_FtsJ_dom"/>
</dbReference>
<comment type="caution">
    <text evidence="2">The sequence shown here is derived from an EMBL/GenBank/DDBJ whole genome shotgun (WGS) entry which is preliminary data.</text>
</comment>
<accession>A0A8H4USB0</accession>
<dbReference type="GO" id="GO:0008168">
    <property type="term" value="F:methyltransferase activity"/>
    <property type="evidence" value="ECO:0007669"/>
    <property type="project" value="InterPro"/>
</dbReference>
<name>A0A8H4USB0_9HYPO</name>
<gene>
    <name evidence="2" type="ORF">FZEAL_2020</name>
</gene>
<dbReference type="SUPFAM" id="SSF53335">
    <property type="entry name" value="S-adenosyl-L-methionine-dependent methyltransferases"/>
    <property type="match status" value="1"/>
</dbReference>
<reference evidence="2" key="2">
    <citation type="submission" date="2020-05" db="EMBL/GenBank/DDBJ databases">
        <authorList>
            <person name="Kim H.-S."/>
            <person name="Proctor R.H."/>
            <person name="Brown D.W."/>
        </authorList>
    </citation>
    <scope>NUCLEOTIDE SEQUENCE</scope>
    <source>
        <strain evidence="2">NRRL 22465</strain>
    </source>
</reference>
<protein>
    <recommendedName>
        <fullName evidence="1">Ribosomal RNA methyltransferase FtsJ domain-containing protein</fullName>
    </recommendedName>
</protein>
<evidence type="ECO:0000259" key="1">
    <source>
        <dbReference type="Pfam" id="PF01728"/>
    </source>
</evidence>
<feature type="domain" description="Ribosomal RNA methyltransferase FtsJ" evidence="1">
    <location>
        <begin position="160"/>
        <end position="355"/>
    </location>
</feature>
<sequence>MRLQTRTNSHVSYEPVLLGHFMESSLPAPQSPQLITKSPEFKYTTTPDSFAMASPSDSVAEDAASIESQDAISQVSNLAQLSLDDNAESQEYERGAQKAVRAYLLQHVEEFRHLQEMRTKGWESTEGDAHFNKQRQSVDNISDRDARFFYGMMQRICKDLDDATRAFDLSSIQKPAVLDMCMAPGGFIAQVLKKHPEAQIRAMTLPVQDGGHKVLMKKKSVQVESRDITTLAGDMGLREDDIPSSFPDTESFQFKKIFAADERFNLVCCDGAVLRTHQRPAWREPREATRLTLTQLALGLEHLSVGGTMVVLLHKLDSWRCFDLIHKLSKFSNVQVFKHPKGHKVRSSFYLVAKNIRSTSTLAEEAITKWKKLYKVATLGTDEEYAKMLQVSGKLAEAALEEFGEKFVALGRPVWKIQANALENASFIKKQAKKNKVEE</sequence>
<dbReference type="GO" id="GO:0032259">
    <property type="term" value="P:methylation"/>
    <property type="evidence" value="ECO:0007669"/>
    <property type="project" value="InterPro"/>
</dbReference>
<dbReference type="OrthoDB" id="417125at2759"/>
<organism evidence="2 3">
    <name type="scientific">Fusarium zealandicum</name>
    <dbReference type="NCBI Taxonomy" id="1053134"/>
    <lineage>
        <taxon>Eukaryota</taxon>
        <taxon>Fungi</taxon>
        <taxon>Dikarya</taxon>
        <taxon>Ascomycota</taxon>
        <taxon>Pezizomycotina</taxon>
        <taxon>Sordariomycetes</taxon>
        <taxon>Hypocreomycetidae</taxon>
        <taxon>Hypocreales</taxon>
        <taxon>Nectriaceae</taxon>
        <taxon>Fusarium</taxon>
        <taxon>Fusarium staphyleae species complex</taxon>
    </lineage>
</organism>
<evidence type="ECO:0000313" key="2">
    <source>
        <dbReference type="EMBL" id="KAF4982321.1"/>
    </source>
</evidence>
<keyword evidence="3" id="KW-1185">Reference proteome</keyword>
<dbReference type="InterPro" id="IPR029063">
    <property type="entry name" value="SAM-dependent_MTases_sf"/>
</dbReference>
<proteinExistence type="predicted"/>
<dbReference type="Pfam" id="PF01728">
    <property type="entry name" value="FtsJ"/>
    <property type="match status" value="1"/>
</dbReference>
<dbReference type="EMBL" id="JABEYC010000126">
    <property type="protein sequence ID" value="KAF4982321.1"/>
    <property type="molecule type" value="Genomic_DNA"/>
</dbReference>
<dbReference type="Proteomes" id="UP000635477">
    <property type="component" value="Unassembled WGS sequence"/>
</dbReference>
<reference evidence="2" key="1">
    <citation type="journal article" date="2020" name="BMC Genomics">
        <title>Correction to: Identification and distribution of gene clusters required for synthesis of sphingolipid metabolism inhibitors in diverse species of the filamentous fungus Fusarium.</title>
        <authorList>
            <person name="Kim H.S."/>
            <person name="Lohmar J.M."/>
            <person name="Busman M."/>
            <person name="Brown D.W."/>
            <person name="Naumann T.A."/>
            <person name="Divon H.H."/>
            <person name="Lysoe E."/>
            <person name="Uhlig S."/>
            <person name="Proctor R.H."/>
        </authorList>
    </citation>
    <scope>NUCLEOTIDE SEQUENCE</scope>
    <source>
        <strain evidence="2">NRRL 22465</strain>
    </source>
</reference>
<dbReference type="Gene3D" id="3.40.50.150">
    <property type="entry name" value="Vaccinia Virus protein VP39"/>
    <property type="match status" value="1"/>
</dbReference>